<proteinExistence type="predicted"/>
<name>A0A8J3ZR08_9ACTN</name>
<dbReference type="AlphaFoldDB" id="A0A8J3ZR08"/>
<dbReference type="InterPro" id="IPR016181">
    <property type="entry name" value="Acyl_CoA_acyltransferase"/>
</dbReference>
<reference evidence="2" key="1">
    <citation type="submission" date="2021-01" db="EMBL/GenBank/DDBJ databases">
        <title>Whole genome shotgun sequence of Virgisporangium ochraceum NBRC 16418.</title>
        <authorList>
            <person name="Komaki H."/>
            <person name="Tamura T."/>
        </authorList>
    </citation>
    <scope>NUCLEOTIDE SEQUENCE</scope>
    <source>
        <strain evidence="2">NBRC 16418</strain>
    </source>
</reference>
<organism evidence="2 3">
    <name type="scientific">Virgisporangium ochraceum</name>
    <dbReference type="NCBI Taxonomy" id="65505"/>
    <lineage>
        <taxon>Bacteria</taxon>
        <taxon>Bacillati</taxon>
        <taxon>Actinomycetota</taxon>
        <taxon>Actinomycetes</taxon>
        <taxon>Micromonosporales</taxon>
        <taxon>Micromonosporaceae</taxon>
        <taxon>Virgisporangium</taxon>
    </lineage>
</organism>
<dbReference type="Pfam" id="PF13480">
    <property type="entry name" value="Acetyltransf_6"/>
    <property type="match status" value="1"/>
</dbReference>
<comment type="caution">
    <text evidence="2">The sequence shown here is derived from an EMBL/GenBank/DDBJ whole genome shotgun (WGS) entry which is preliminary data.</text>
</comment>
<protein>
    <submittedName>
        <fullName evidence="2">Glycosyl transferase family 1</fullName>
    </submittedName>
</protein>
<dbReference type="EMBL" id="BOPH01000037">
    <property type="protein sequence ID" value="GIJ68146.1"/>
    <property type="molecule type" value="Genomic_DNA"/>
</dbReference>
<evidence type="ECO:0000313" key="2">
    <source>
        <dbReference type="EMBL" id="GIJ68146.1"/>
    </source>
</evidence>
<dbReference type="Proteomes" id="UP000635606">
    <property type="component" value="Unassembled WGS sequence"/>
</dbReference>
<feature type="domain" description="BioF2-like acetyltransferase" evidence="1">
    <location>
        <begin position="171"/>
        <end position="315"/>
    </location>
</feature>
<dbReference type="SUPFAM" id="SSF55729">
    <property type="entry name" value="Acyl-CoA N-acyltransferases (Nat)"/>
    <property type="match status" value="1"/>
</dbReference>
<dbReference type="InterPro" id="IPR038740">
    <property type="entry name" value="BioF2-like_GNAT_dom"/>
</dbReference>
<dbReference type="GO" id="GO:0016740">
    <property type="term" value="F:transferase activity"/>
    <property type="evidence" value="ECO:0007669"/>
    <property type="project" value="UniProtKB-KW"/>
</dbReference>
<dbReference type="Gene3D" id="3.40.630.30">
    <property type="match status" value="1"/>
</dbReference>
<evidence type="ECO:0000259" key="1">
    <source>
        <dbReference type="Pfam" id="PF13480"/>
    </source>
</evidence>
<sequence>MTTMIAPQWTVEIRDGLAGLRTEWTDLFRRCATATPFQAYAWNEAWWTAYGTTGRLRVVLVRRGGTLVAAAAFTLVRRGGCAVLVPVGGAFSDFTDALADDSCRADAVRELGAALRAMRGWQAVDFPETRATGLAAELAAAWGSGYVLDASLCLELPAQDFETLVKDLPAHARKTVRRRVNQLAKLGLDIRAVGPDEAERSTVDLLRLHAAQWQGRGVNAEHLRPAFAEHLARAVPTMIADGQAVLLEYRLDGAHVASNLVVVGTDLAGGYLYGADPELRDRLDITTLLISTTLPVAEKSGCATMSMLRGAEPYKLRWRPTEAVNRRVLLVRAGSPRGHAYAAAVRARAAAVRLAKARAPWLRAVRDRVTSVSGRKVTS</sequence>
<keyword evidence="2" id="KW-0808">Transferase</keyword>
<accession>A0A8J3ZR08</accession>
<evidence type="ECO:0000313" key="3">
    <source>
        <dbReference type="Proteomes" id="UP000635606"/>
    </source>
</evidence>
<gene>
    <name evidence="2" type="ORF">Voc01_030630</name>
</gene>
<keyword evidence="3" id="KW-1185">Reference proteome</keyword>